<dbReference type="SUPFAM" id="SSF56801">
    <property type="entry name" value="Acetyl-CoA synthetase-like"/>
    <property type="match status" value="1"/>
</dbReference>
<dbReference type="Pfam" id="PF00501">
    <property type="entry name" value="AMP-binding"/>
    <property type="match status" value="1"/>
</dbReference>
<accession>A0A2I0QST0</accession>
<evidence type="ECO:0008006" key="7">
    <source>
        <dbReference type="Google" id="ProtNLM"/>
    </source>
</evidence>
<feature type="domain" description="AMP-binding enzyme C-terminal" evidence="4">
    <location>
        <begin position="421"/>
        <end position="495"/>
    </location>
</feature>
<dbReference type="PANTHER" id="PTHR43201">
    <property type="entry name" value="ACYL-COA SYNTHETASE"/>
    <property type="match status" value="1"/>
</dbReference>
<evidence type="ECO:0000313" key="6">
    <source>
        <dbReference type="Proteomes" id="UP000243524"/>
    </source>
</evidence>
<gene>
    <name evidence="5" type="ORF">CEY16_11775</name>
</gene>
<evidence type="ECO:0000259" key="4">
    <source>
        <dbReference type="Pfam" id="PF13193"/>
    </source>
</evidence>
<dbReference type="InterPro" id="IPR025110">
    <property type="entry name" value="AMP-bd_C"/>
</dbReference>
<dbReference type="InterPro" id="IPR045851">
    <property type="entry name" value="AMP-bd_C_sf"/>
</dbReference>
<evidence type="ECO:0000256" key="2">
    <source>
        <dbReference type="ARBA" id="ARBA00022598"/>
    </source>
</evidence>
<dbReference type="Gene3D" id="3.30.300.30">
    <property type="match status" value="1"/>
</dbReference>
<comment type="caution">
    <text evidence="5">The sequence shown here is derived from an EMBL/GenBank/DDBJ whole genome shotgun (WGS) entry which is preliminary data.</text>
</comment>
<dbReference type="Proteomes" id="UP000243524">
    <property type="component" value="Unassembled WGS sequence"/>
</dbReference>
<dbReference type="FunFam" id="3.30.300.30:FF:000008">
    <property type="entry name" value="2,3-dihydroxybenzoate-AMP ligase"/>
    <property type="match status" value="1"/>
</dbReference>
<comment type="similarity">
    <text evidence="1">Belongs to the ATP-dependent AMP-binding enzyme family.</text>
</comment>
<proteinExistence type="inferred from homology"/>
<dbReference type="PANTHER" id="PTHR43201:SF5">
    <property type="entry name" value="MEDIUM-CHAIN ACYL-COA LIGASE ACSF2, MITOCHONDRIAL"/>
    <property type="match status" value="1"/>
</dbReference>
<dbReference type="Pfam" id="PF13193">
    <property type="entry name" value="AMP-binding_C"/>
    <property type="match status" value="1"/>
</dbReference>
<evidence type="ECO:0000256" key="1">
    <source>
        <dbReference type="ARBA" id="ARBA00006432"/>
    </source>
</evidence>
<evidence type="ECO:0000313" key="5">
    <source>
        <dbReference type="EMBL" id="PKR77402.1"/>
    </source>
</evidence>
<protein>
    <recommendedName>
        <fullName evidence="7">ATP-dependent acyl-CoA ligase</fullName>
    </recommendedName>
</protein>
<dbReference type="AlphaFoldDB" id="A0A2I0QST0"/>
<keyword evidence="2" id="KW-0436">Ligase</keyword>
<dbReference type="OrthoDB" id="9778383at2"/>
<dbReference type="InterPro" id="IPR000873">
    <property type="entry name" value="AMP-dep_synth/lig_dom"/>
</dbReference>
<dbReference type="EMBL" id="PJNH01000003">
    <property type="protein sequence ID" value="PKR77402.1"/>
    <property type="molecule type" value="Genomic_DNA"/>
</dbReference>
<sequence>MLTHGDLTIYSYLIKQAEKFNDKTFIYFEDEKISYLDMLNRSNQIASWLADHGIQKGDTVSVLIPNNPLFYEIWFGCAAIGAIFIPINTGTTSVELEYFLQHSESKGIIYDPSLTNEYHMNVMRNHPLNFHREFSNEWKSEVSKYSDSNHFNDIDSDDVSSIVYTSGTTAKPKGVMITHENYLFAGHSSVTYQQLTSEDRYLIFLPLFHVNSQYYTSMSMLVAGGSIILLEKFSANTFWDTVAKYDPTVSSFVATIIKVLLRMPKHPKENNHNIRHIGYGLFVNKSEIDEFVNRFNIHLFQWYGMTESITTNIVTPLYEDMPVDEKSNILALGKPALGHEVKIVNDEGEKCANKMVGEIIIKSPSLMKGYLKNEEETNKSLRNGWLYTGDFGYRNEEGYIWFVDRDKDVIKRAGENISSLEIENVLNDHPHVQNCAIIGVPDEIREEKVVAYIETDSDSLTDKDIINYCENKISSFKIPEDIYFVKDFPRTSIGKIQKHLLRNQYDSESRS</sequence>
<dbReference type="Gene3D" id="3.40.50.12780">
    <property type="entry name" value="N-terminal domain of ligase-like"/>
    <property type="match status" value="1"/>
</dbReference>
<organism evidence="5 6">
    <name type="scientific">Halalkalibacillus sediminis</name>
    <dbReference type="NCBI Taxonomy" id="2018042"/>
    <lineage>
        <taxon>Bacteria</taxon>
        <taxon>Bacillati</taxon>
        <taxon>Bacillota</taxon>
        <taxon>Bacilli</taxon>
        <taxon>Bacillales</taxon>
        <taxon>Bacillaceae</taxon>
        <taxon>Halalkalibacillus</taxon>
    </lineage>
</organism>
<reference evidence="5 6" key="1">
    <citation type="submission" date="2017-06" db="EMBL/GenBank/DDBJ databases">
        <title>the draft geome sequence of Illustriluteabacillus marina B3227.</title>
        <authorList>
            <person name="He R.-H."/>
            <person name="Du Z.-J."/>
        </authorList>
    </citation>
    <scope>NUCLEOTIDE SEQUENCE [LARGE SCALE GENOMIC DNA]</scope>
    <source>
        <strain evidence="5 6">B3227</strain>
    </source>
</reference>
<feature type="domain" description="AMP-dependent synthetase/ligase" evidence="3">
    <location>
        <begin position="15"/>
        <end position="371"/>
    </location>
</feature>
<evidence type="ECO:0000259" key="3">
    <source>
        <dbReference type="Pfam" id="PF00501"/>
    </source>
</evidence>
<keyword evidence="6" id="KW-1185">Reference proteome</keyword>
<dbReference type="InterPro" id="IPR042099">
    <property type="entry name" value="ANL_N_sf"/>
</dbReference>
<dbReference type="RefSeq" id="WP_101332230.1">
    <property type="nucleotide sequence ID" value="NZ_PJNH01000003.1"/>
</dbReference>
<dbReference type="GO" id="GO:0006631">
    <property type="term" value="P:fatty acid metabolic process"/>
    <property type="evidence" value="ECO:0007669"/>
    <property type="project" value="TreeGrafter"/>
</dbReference>
<name>A0A2I0QST0_9BACI</name>
<dbReference type="GO" id="GO:0031956">
    <property type="term" value="F:medium-chain fatty acid-CoA ligase activity"/>
    <property type="evidence" value="ECO:0007669"/>
    <property type="project" value="TreeGrafter"/>
</dbReference>